<feature type="non-terminal residue" evidence="2">
    <location>
        <position position="1"/>
    </location>
</feature>
<feature type="chain" id="PRO_5044869377" evidence="1">
    <location>
        <begin position="18"/>
        <end position="78"/>
    </location>
</feature>
<name>A0ABD0R8N2_CIRMR</name>
<feature type="signal peptide" evidence="1">
    <location>
        <begin position="1"/>
        <end position="17"/>
    </location>
</feature>
<dbReference type="EMBL" id="JAMKFB020000005">
    <property type="protein sequence ID" value="KAL0194292.1"/>
    <property type="molecule type" value="Genomic_DNA"/>
</dbReference>
<evidence type="ECO:0000313" key="2">
    <source>
        <dbReference type="EMBL" id="KAL0194292.1"/>
    </source>
</evidence>
<accession>A0ABD0R8N2</accession>
<evidence type="ECO:0000256" key="1">
    <source>
        <dbReference type="SAM" id="SignalP"/>
    </source>
</evidence>
<sequence length="78" mass="8867">VVMTIIVAFILDAFVFRMNYSRKNREPLDDPEDEKGIVFETEVSQTEALQTLDLYKHTLGITNLSSLQDMCVALERSG</sequence>
<keyword evidence="3" id="KW-1185">Reference proteome</keyword>
<dbReference type="AlphaFoldDB" id="A0ABD0R8N2"/>
<feature type="non-terminal residue" evidence="2">
    <location>
        <position position="78"/>
    </location>
</feature>
<evidence type="ECO:0000313" key="3">
    <source>
        <dbReference type="Proteomes" id="UP001529510"/>
    </source>
</evidence>
<dbReference type="Proteomes" id="UP001529510">
    <property type="component" value="Unassembled WGS sequence"/>
</dbReference>
<comment type="caution">
    <text evidence="2">The sequence shown here is derived from an EMBL/GenBank/DDBJ whole genome shotgun (WGS) entry which is preliminary data.</text>
</comment>
<reference evidence="2 3" key="1">
    <citation type="submission" date="2024-05" db="EMBL/GenBank/DDBJ databases">
        <title>Genome sequencing and assembly of Indian major carp, Cirrhinus mrigala (Hamilton, 1822).</title>
        <authorList>
            <person name="Mohindra V."/>
            <person name="Chowdhury L.M."/>
            <person name="Lal K."/>
            <person name="Jena J.K."/>
        </authorList>
    </citation>
    <scope>NUCLEOTIDE SEQUENCE [LARGE SCALE GENOMIC DNA]</scope>
    <source>
        <strain evidence="2">CM1030</strain>
        <tissue evidence="2">Blood</tissue>
    </source>
</reference>
<protein>
    <submittedName>
        <fullName evidence="2">Uncharacterized protein</fullName>
    </submittedName>
</protein>
<proteinExistence type="predicted"/>
<organism evidence="2 3">
    <name type="scientific">Cirrhinus mrigala</name>
    <name type="common">Mrigala</name>
    <dbReference type="NCBI Taxonomy" id="683832"/>
    <lineage>
        <taxon>Eukaryota</taxon>
        <taxon>Metazoa</taxon>
        <taxon>Chordata</taxon>
        <taxon>Craniata</taxon>
        <taxon>Vertebrata</taxon>
        <taxon>Euteleostomi</taxon>
        <taxon>Actinopterygii</taxon>
        <taxon>Neopterygii</taxon>
        <taxon>Teleostei</taxon>
        <taxon>Ostariophysi</taxon>
        <taxon>Cypriniformes</taxon>
        <taxon>Cyprinidae</taxon>
        <taxon>Labeoninae</taxon>
        <taxon>Labeonini</taxon>
        <taxon>Cirrhinus</taxon>
    </lineage>
</organism>
<keyword evidence="1" id="KW-0732">Signal</keyword>
<gene>
    <name evidence="2" type="ORF">M9458_012588</name>
</gene>